<dbReference type="GO" id="GO:0005524">
    <property type="term" value="F:ATP binding"/>
    <property type="evidence" value="ECO:0007669"/>
    <property type="project" value="UniProtKB-KW"/>
</dbReference>
<dbReference type="PANTHER" id="PTHR42798">
    <property type="entry name" value="LIPOPROTEIN-RELEASING SYSTEM ATP-BINDING PROTEIN LOLD"/>
    <property type="match status" value="1"/>
</dbReference>
<name>A0A953IFN8_SYMTR</name>
<evidence type="ECO:0000313" key="3">
    <source>
        <dbReference type="EMBL" id="MBY6278514.1"/>
    </source>
</evidence>
<dbReference type="InterPro" id="IPR003439">
    <property type="entry name" value="ABC_transporter-like_ATP-bd"/>
</dbReference>
<accession>A0A953IFN8</accession>
<comment type="caution">
    <text evidence="3">The sequence shown here is derived from an EMBL/GenBank/DDBJ whole genome shotgun (WGS) entry which is preliminary data.</text>
</comment>
<feature type="non-terminal residue" evidence="3">
    <location>
        <position position="1"/>
    </location>
</feature>
<dbReference type="InterPro" id="IPR027417">
    <property type="entry name" value="P-loop_NTPase"/>
</dbReference>
<organism evidence="3 4">
    <name type="scientific">Symbiobacterium thermophilum</name>
    <dbReference type="NCBI Taxonomy" id="2734"/>
    <lineage>
        <taxon>Bacteria</taxon>
        <taxon>Bacillati</taxon>
        <taxon>Bacillota</taxon>
        <taxon>Clostridia</taxon>
        <taxon>Eubacteriales</taxon>
        <taxon>Symbiobacteriaceae</taxon>
        <taxon>Symbiobacterium</taxon>
    </lineage>
</organism>
<sequence length="113" mass="12317">SGGQQQRAAAARAIIHEPAVILADEPTGNLDSRSAKDLMETLVMLNNLAGVTIVMVTHDAFAASYCRRIQFIRDGELYTEIRRGESREAFFQQILDVLSLMGGGRGEPLANRG</sequence>
<comment type="similarity">
    <text evidence="1">Belongs to the ABC transporter superfamily.</text>
</comment>
<dbReference type="RefSeq" id="WP_337957558.1">
    <property type="nucleotide sequence ID" value="NZ_PIUK01000565.1"/>
</dbReference>
<protein>
    <submittedName>
        <fullName evidence="3">Bacitracin ABC transporter ATP-binding protein</fullName>
    </submittedName>
</protein>
<dbReference type="AlphaFoldDB" id="A0A953IFN8"/>
<dbReference type="EMBL" id="PIUK01000565">
    <property type="protein sequence ID" value="MBY6278514.1"/>
    <property type="molecule type" value="Genomic_DNA"/>
</dbReference>
<dbReference type="Proteomes" id="UP000732377">
    <property type="component" value="Unassembled WGS sequence"/>
</dbReference>
<keyword evidence="3" id="KW-0547">Nucleotide-binding</keyword>
<proteinExistence type="inferred from homology"/>
<evidence type="ECO:0000259" key="2">
    <source>
        <dbReference type="Pfam" id="PF00005"/>
    </source>
</evidence>
<dbReference type="Gene3D" id="3.40.50.300">
    <property type="entry name" value="P-loop containing nucleotide triphosphate hydrolases"/>
    <property type="match status" value="1"/>
</dbReference>
<evidence type="ECO:0000256" key="1">
    <source>
        <dbReference type="ARBA" id="ARBA00005417"/>
    </source>
</evidence>
<dbReference type="Pfam" id="PF00005">
    <property type="entry name" value="ABC_tran"/>
    <property type="match status" value="1"/>
</dbReference>
<evidence type="ECO:0000313" key="4">
    <source>
        <dbReference type="Proteomes" id="UP000732377"/>
    </source>
</evidence>
<gene>
    <name evidence="3" type="ORF">CWE10_20690</name>
</gene>
<dbReference type="GO" id="GO:0016887">
    <property type="term" value="F:ATP hydrolysis activity"/>
    <property type="evidence" value="ECO:0007669"/>
    <property type="project" value="InterPro"/>
</dbReference>
<dbReference type="PANTHER" id="PTHR42798:SF7">
    <property type="entry name" value="ALPHA-D-RIBOSE 1-METHYLPHOSPHONATE 5-TRIPHOSPHATE SYNTHASE SUBUNIT PHNL"/>
    <property type="match status" value="1"/>
</dbReference>
<reference evidence="3" key="1">
    <citation type="submission" date="2017-11" db="EMBL/GenBank/DDBJ databases">
        <title>Three new genomes from thermophilic consortium.</title>
        <authorList>
            <person name="Quaggio R."/>
            <person name="Amgarten D."/>
            <person name="Setubal J.C."/>
        </authorList>
    </citation>
    <scope>NUCLEOTIDE SEQUENCE</scope>
    <source>
        <strain evidence="3">ZCTH01-B2</strain>
    </source>
</reference>
<keyword evidence="3" id="KW-0067">ATP-binding</keyword>
<dbReference type="SUPFAM" id="SSF52540">
    <property type="entry name" value="P-loop containing nucleoside triphosphate hydrolases"/>
    <property type="match status" value="1"/>
</dbReference>
<feature type="domain" description="ABC transporter" evidence="2">
    <location>
        <begin position="1"/>
        <end position="27"/>
    </location>
</feature>